<accession>A0AAV4ETJ5</accession>
<name>A0AAV4ETJ5_9GAST</name>
<proteinExistence type="predicted"/>
<dbReference type="Proteomes" id="UP000762676">
    <property type="component" value="Unassembled WGS sequence"/>
</dbReference>
<organism evidence="1 2">
    <name type="scientific">Elysia marginata</name>
    <dbReference type="NCBI Taxonomy" id="1093978"/>
    <lineage>
        <taxon>Eukaryota</taxon>
        <taxon>Metazoa</taxon>
        <taxon>Spiralia</taxon>
        <taxon>Lophotrochozoa</taxon>
        <taxon>Mollusca</taxon>
        <taxon>Gastropoda</taxon>
        <taxon>Heterobranchia</taxon>
        <taxon>Euthyneura</taxon>
        <taxon>Panpulmonata</taxon>
        <taxon>Sacoglossa</taxon>
        <taxon>Placobranchoidea</taxon>
        <taxon>Plakobranchidae</taxon>
        <taxon>Elysia</taxon>
    </lineage>
</organism>
<keyword evidence="2" id="KW-1185">Reference proteome</keyword>
<dbReference type="EMBL" id="BMAT01003862">
    <property type="protein sequence ID" value="GFR63710.1"/>
    <property type="molecule type" value="Genomic_DNA"/>
</dbReference>
<evidence type="ECO:0000313" key="1">
    <source>
        <dbReference type="EMBL" id="GFR63710.1"/>
    </source>
</evidence>
<dbReference type="AlphaFoldDB" id="A0AAV4ETJ5"/>
<protein>
    <submittedName>
        <fullName evidence="1">Uncharacterized protein</fullName>
    </submittedName>
</protein>
<gene>
    <name evidence="1" type="ORF">ElyMa_001902500</name>
</gene>
<evidence type="ECO:0000313" key="2">
    <source>
        <dbReference type="Proteomes" id="UP000762676"/>
    </source>
</evidence>
<sequence>MVVDADDTVRESPMSSSQVTALLHRYLLTTSTSRHKVINGGDGGGLALFTIPVYLFVVNRCGGQDTRMREALQVRGENLPRRQGVVDEHGHAGQARREATLTSANPRSMACVTVSRFNGNNVETILLSYINTLKPELADITSRMRPDQQMTGATSWQSTAPNDGTISVNIGYTQNQWFKISPPSRRRRCNLHVFCSHVTYDVSGLWVT</sequence>
<comment type="caution">
    <text evidence="1">The sequence shown here is derived from an EMBL/GenBank/DDBJ whole genome shotgun (WGS) entry which is preliminary data.</text>
</comment>
<reference evidence="1 2" key="1">
    <citation type="journal article" date="2021" name="Elife">
        <title>Chloroplast acquisition without the gene transfer in kleptoplastic sea slugs, Plakobranchus ocellatus.</title>
        <authorList>
            <person name="Maeda T."/>
            <person name="Takahashi S."/>
            <person name="Yoshida T."/>
            <person name="Shimamura S."/>
            <person name="Takaki Y."/>
            <person name="Nagai Y."/>
            <person name="Toyoda A."/>
            <person name="Suzuki Y."/>
            <person name="Arimoto A."/>
            <person name="Ishii H."/>
            <person name="Satoh N."/>
            <person name="Nishiyama T."/>
            <person name="Hasebe M."/>
            <person name="Maruyama T."/>
            <person name="Minagawa J."/>
            <person name="Obokata J."/>
            <person name="Shigenobu S."/>
        </authorList>
    </citation>
    <scope>NUCLEOTIDE SEQUENCE [LARGE SCALE GENOMIC DNA]</scope>
</reference>